<dbReference type="AlphaFoldDB" id="A0A1F6FYI4"/>
<gene>
    <name evidence="2" type="ORF">A3H16_02755</name>
</gene>
<sequence length="63" mass="7073">MKRESLVFFLGLVLILLPFLGIPSAWKQIGYIVLGFILALVGYHLRRLAYIRAVKDRAGTKGV</sequence>
<comment type="caution">
    <text evidence="2">The sequence shown here is derived from an EMBL/GenBank/DDBJ whole genome shotgun (WGS) entry which is preliminary data.</text>
</comment>
<protein>
    <submittedName>
        <fullName evidence="2">Uncharacterized protein</fullName>
    </submittedName>
</protein>
<keyword evidence="1" id="KW-1133">Transmembrane helix</keyword>
<dbReference type="EMBL" id="MFMQ01000080">
    <property type="protein sequence ID" value="OGG90920.1"/>
    <property type="molecule type" value="Genomic_DNA"/>
</dbReference>
<keyword evidence="1" id="KW-0812">Transmembrane</keyword>
<dbReference type="Proteomes" id="UP000178601">
    <property type="component" value="Unassembled WGS sequence"/>
</dbReference>
<evidence type="ECO:0000313" key="2">
    <source>
        <dbReference type="EMBL" id="OGG90920.1"/>
    </source>
</evidence>
<reference evidence="2 3" key="1">
    <citation type="journal article" date="2016" name="Nat. Commun.">
        <title>Thousands of microbial genomes shed light on interconnected biogeochemical processes in an aquifer system.</title>
        <authorList>
            <person name="Anantharaman K."/>
            <person name="Brown C.T."/>
            <person name="Hug L.A."/>
            <person name="Sharon I."/>
            <person name="Castelle C.J."/>
            <person name="Probst A.J."/>
            <person name="Thomas B.C."/>
            <person name="Singh A."/>
            <person name="Wilkins M.J."/>
            <person name="Karaoz U."/>
            <person name="Brodie E.L."/>
            <person name="Williams K.H."/>
            <person name="Hubbard S.S."/>
            <person name="Banfield J.F."/>
        </authorList>
    </citation>
    <scope>NUCLEOTIDE SEQUENCE [LARGE SCALE GENOMIC DNA]</scope>
</reference>
<feature type="transmembrane region" description="Helical" evidence="1">
    <location>
        <begin position="31"/>
        <end position="49"/>
    </location>
</feature>
<organism evidence="2 3">
    <name type="scientific">Candidatus Kaiserbacteria bacterium RIFCSPLOWO2_12_FULL_53_8</name>
    <dbReference type="NCBI Taxonomy" id="1798529"/>
    <lineage>
        <taxon>Bacteria</taxon>
        <taxon>Candidatus Kaiseribacteriota</taxon>
    </lineage>
</organism>
<name>A0A1F6FYI4_9BACT</name>
<proteinExistence type="predicted"/>
<accession>A0A1F6FYI4</accession>
<evidence type="ECO:0000256" key="1">
    <source>
        <dbReference type="SAM" id="Phobius"/>
    </source>
</evidence>
<evidence type="ECO:0000313" key="3">
    <source>
        <dbReference type="Proteomes" id="UP000178601"/>
    </source>
</evidence>
<keyword evidence="1" id="KW-0472">Membrane</keyword>